<sequence>MGTRDIGPFGNDTAADFAGDLDEAAAKERVPMIRRVLERAAAGAEFLEIPDAERAVAAAALVVAQHPAGGPQHPAGGPEHPAGGPLGSGYGPSEPLPRFPVELRTLAVAALDQVAGGLCELAVVWGEAVDGPKWRRDIVRLRDVLDPPVPPQEEALFAV</sequence>
<dbReference type="EMBL" id="JACJIJ010000001">
    <property type="protein sequence ID" value="MBA9051004.1"/>
    <property type="molecule type" value="Genomic_DNA"/>
</dbReference>
<keyword evidence="3" id="KW-1185">Reference proteome</keyword>
<gene>
    <name evidence="2" type="ORF">HDA42_000179</name>
</gene>
<reference evidence="2 3" key="1">
    <citation type="submission" date="2020-08" db="EMBL/GenBank/DDBJ databases">
        <title>Sequencing the genomes of 1000 actinobacteria strains.</title>
        <authorList>
            <person name="Klenk H.-P."/>
        </authorList>
    </citation>
    <scope>NUCLEOTIDE SEQUENCE [LARGE SCALE GENOMIC DNA]</scope>
    <source>
        <strain evidence="2 3">DSM 41827</strain>
    </source>
</reference>
<evidence type="ECO:0000313" key="2">
    <source>
        <dbReference type="EMBL" id="MBA9051004.1"/>
    </source>
</evidence>
<feature type="compositionally biased region" description="Low complexity" evidence="1">
    <location>
        <begin position="67"/>
        <end position="83"/>
    </location>
</feature>
<dbReference type="Pfam" id="PF14078">
    <property type="entry name" value="DUF4259"/>
    <property type="match status" value="1"/>
</dbReference>
<name>A0A7W3NI70_STRMR</name>
<dbReference type="InterPro" id="IPR025355">
    <property type="entry name" value="DUF4259"/>
</dbReference>
<evidence type="ECO:0000256" key="1">
    <source>
        <dbReference type="SAM" id="MobiDB-lite"/>
    </source>
</evidence>
<proteinExistence type="predicted"/>
<evidence type="ECO:0008006" key="4">
    <source>
        <dbReference type="Google" id="ProtNLM"/>
    </source>
</evidence>
<dbReference type="RefSeq" id="WP_182774412.1">
    <property type="nucleotide sequence ID" value="NZ_BAAAHW010000057.1"/>
</dbReference>
<dbReference type="Proteomes" id="UP000577386">
    <property type="component" value="Unassembled WGS sequence"/>
</dbReference>
<accession>A0A7W3NI70</accession>
<feature type="region of interest" description="Disordered" evidence="1">
    <location>
        <begin position="67"/>
        <end position="93"/>
    </location>
</feature>
<comment type="caution">
    <text evidence="2">The sequence shown here is derived from an EMBL/GenBank/DDBJ whole genome shotgun (WGS) entry which is preliminary data.</text>
</comment>
<evidence type="ECO:0000313" key="3">
    <source>
        <dbReference type="Proteomes" id="UP000577386"/>
    </source>
</evidence>
<dbReference type="AlphaFoldDB" id="A0A7W3NI70"/>
<organism evidence="2 3">
    <name type="scientific">Streptomyces murinus</name>
    <dbReference type="NCBI Taxonomy" id="33900"/>
    <lineage>
        <taxon>Bacteria</taxon>
        <taxon>Bacillati</taxon>
        <taxon>Actinomycetota</taxon>
        <taxon>Actinomycetes</taxon>
        <taxon>Kitasatosporales</taxon>
        <taxon>Streptomycetaceae</taxon>
        <taxon>Streptomyces</taxon>
    </lineage>
</organism>
<protein>
    <recommendedName>
        <fullName evidence="4">DUF4259 domain-containing protein</fullName>
    </recommendedName>
</protein>